<dbReference type="EMBL" id="LXQA010849045">
    <property type="protein sequence ID" value="MCI73907.1"/>
    <property type="molecule type" value="Genomic_DNA"/>
</dbReference>
<comment type="caution">
    <text evidence="1">The sequence shown here is derived from an EMBL/GenBank/DDBJ whole genome shotgun (WGS) entry which is preliminary data.</text>
</comment>
<organism evidence="1 2">
    <name type="scientific">Trifolium medium</name>
    <dbReference type="NCBI Taxonomy" id="97028"/>
    <lineage>
        <taxon>Eukaryota</taxon>
        <taxon>Viridiplantae</taxon>
        <taxon>Streptophyta</taxon>
        <taxon>Embryophyta</taxon>
        <taxon>Tracheophyta</taxon>
        <taxon>Spermatophyta</taxon>
        <taxon>Magnoliopsida</taxon>
        <taxon>eudicotyledons</taxon>
        <taxon>Gunneridae</taxon>
        <taxon>Pentapetalae</taxon>
        <taxon>rosids</taxon>
        <taxon>fabids</taxon>
        <taxon>Fabales</taxon>
        <taxon>Fabaceae</taxon>
        <taxon>Papilionoideae</taxon>
        <taxon>50 kb inversion clade</taxon>
        <taxon>NPAAA clade</taxon>
        <taxon>Hologalegina</taxon>
        <taxon>IRL clade</taxon>
        <taxon>Trifolieae</taxon>
        <taxon>Trifolium</taxon>
    </lineage>
</organism>
<sequence>PVLLFVVCFLRNARAVLLIAQ</sequence>
<name>A0A392UMB8_9FABA</name>
<feature type="non-terminal residue" evidence="1">
    <location>
        <position position="1"/>
    </location>
</feature>
<proteinExistence type="predicted"/>
<protein>
    <submittedName>
        <fullName evidence="1">Uncharacterized protein</fullName>
    </submittedName>
</protein>
<reference evidence="1 2" key="1">
    <citation type="journal article" date="2018" name="Front. Plant Sci.">
        <title>Red Clover (Trifolium pratense) and Zigzag Clover (T. medium) - A Picture of Genomic Similarities and Differences.</title>
        <authorList>
            <person name="Dluhosova J."/>
            <person name="Istvanek J."/>
            <person name="Nedelnik J."/>
            <person name="Repkova J."/>
        </authorList>
    </citation>
    <scope>NUCLEOTIDE SEQUENCE [LARGE SCALE GENOMIC DNA]</scope>
    <source>
        <strain evidence="2">cv. 10/8</strain>
        <tissue evidence="1">Leaf</tissue>
    </source>
</reference>
<evidence type="ECO:0000313" key="2">
    <source>
        <dbReference type="Proteomes" id="UP000265520"/>
    </source>
</evidence>
<accession>A0A392UMB8</accession>
<dbReference type="Proteomes" id="UP000265520">
    <property type="component" value="Unassembled WGS sequence"/>
</dbReference>
<evidence type="ECO:0000313" key="1">
    <source>
        <dbReference type="EMBL" id="MCI73907.1"/>
    </source>
</evidence>
<dbReference type="AlphaFoldDB" id="A0A392UMB8"/>
<feature type="non-terminal residue" evidence="1">
    <location>
        <position position="21"/>
    </location>
</feature>
<keyword evidence="2" id="KW-1185">Reference proteome</keyword>